<dbReference type="STRING" id="76021.BS329_20175"/>
<sequence length="114" mass="11855">MSAGDGVSLNGGDVVDMDPVDTTKEMTVVDAEGTHLETTWNPIKASLPGPGTFGHGLLGVMFNKRTVGPDGSIRAAADGVPQFYHNISAAGTQLIKAYLAHDAEAADYILVQLS</sequence>
<dbReference type="OrthoDB" id="3638355at2"/>
<protein>
    <submittedName>
        <fullName evidence="2">Uncharacterized protein</fullName>
    </submittedName>
</protein>
<feature type="region of interest" description="Disordered" evidence="1">
    <location>
        <begin position="1"/>
        <end position="20"/>
    </location>
</feature>
<evidence type="ECO:0000313" key="2">
    <source>
        <dbReference type="EMBL" id="OLZ50718.1"/>
    </source>
</evidence>
<proteinExistence type="predicted"/>
<name>A0A1R0KS80_9PSEU</name>
<evidence type="ECO:0000256" key="1">
    <source>
        <dbReference type="SAM" id="MobiDB-lite"/>
    </source>
</evidence>
<dbReference type="EMBL" id="MQUQ01000010">
    <property type="protein sequence ID" value="OLZ50718.1"/>
    <property type="molecule type" value="Genomic_DNA"/>
</dbReference>
<dbReference type="RefSeq" id="WP_076162761.1">
    <property type="nucleotide sequence ID" value="NZ_JBEZVB010000061.1"/>
</dbReference>
<evidence type="ECO:0000313" key="3">
    <source>
        <dbReference type="Proteomes" id="UP000187486"/>
    </source>
</evidence>
<gene>
    <name evidence="2" type="ORF">BS329_20175</name>
</gene>
<keyword evidence="3" id="KW-1185">Reference proteome</keyword>
<dbReference type="AlphaFoldDB" id="A0A1R0KS80"/>
<reference evidence="2 3" key="1">
    <citation type="submission" date="2016-01" db="EMBL/GenBank/DDBJ databases">
        <title>Amycolatopsis coloradensis genome sequencing and assembly.</title>
        <authorList>
            <person name="Mayilraj S."/>
        </authorList>
    </citation>
    <scope>NUCLEOTIDE SEQUENCE [LARGE SCALE GENOMIC DNA]</scope>
    <source>
        <strain evidence="2 3">DSM 44225</strain>
    </source>
</reference>
<accession>A0A1R0KS80</accession>
<organism evidence="2 3">
    <name type="scientific">Amycolatopsis coloradensis</name>
    <dbReference type="NCBI Taxonomy" id="76021"/>
    <lineage>
        <taxon>Bacteria</taxon>
        <taxon>Bacillati</taxon>
        <taxon>Actinomycetota</taxon>
        <taxon>Actinomycetes</taxon>
        <taxon>Pseudonocardiales</taxon>
        <taxon>Pseudonocardiaceae</taxon>
        <taxon>Amycolatopsis</taxon>
    </lineage>
</organism>
<comment type="caution">
    <text evidence="2">The sequence shown here is derived from an EMBL/GenBank/DDBJ whole genome shotgun (WGS) entry which is preliminary data.</text>
</comment>
<dbReference type="Proteomes" id="UP000187486">
    <property type="component" value="Unassembled WGS sequence"/>
</dbReference>